<reference evidence="2" key="1">
    <citation type="journal article" date="2023" name="Science">
        <title>Genome structures resolve the early diversification of teleost fishes.</title>
        <authorList>
            <person name="Parey E."/>
            <person name="Louis A."/>
            <person name="Montfort J."/>
            <person name="Bouchez O."/>
            <person name="Roques C."/>
            <person name="Iampietro C."/>
            <person name="Lluch J."/>
            <person name="Castinel A."/>
            <person name="Donnadieu C."/>
            <person name="Desvignes T."/>
            <person name="Floi Bucao C."/>
            <person name="Jouanno E."/>
            <person name="Wen M."/>
            <person name="Mejri S."/>
            <person name="Dirks R."/>
            <person name="Jansen H."/>
            <person name="Henkel C."/>
            <person name="Chen W.J."/>
            <person name="Zahm M."/>
            <person name="Cabau C."/>
            <person name="Klopp C."/>
            <person name="Thompson A.W."/>
            <person name="Robinson-Rechavi M."/>
            <person name="Braasch I."/>
            <person name="Lecointre G."/>
            <person name="Bobe J."/>
            <person name="Postlethwait J.H."/>
            <person name="Berthelot C."/>
            <person name="Roest Crollius H."/>
            <person name="Guiguen Y."/>
        </authorList>
    </citation>
    <scope>NUCLEOTIDE SEQUENCE</scope>
    <source>
        <strain evidence="2">WJC10195</strain>
    </source>
</reference>
<evidence type="ECO:0000313" key="3">
    <source>
        <dbReference type="Proteomes" id="UP001152622"/>
    </source>
</evidence>
<comment type="caution">
    <text evidence="2">The sequence shown here is derived from an EMBL/GenBank/DDBJ whole genome shotgun (WGS) entry which is preliminary data.</text>
</comment>
<evidence type="ECO:0000256" key="1">
    <source>
        <dbReference type="SAM" id="MobiDB-lite"/>
    </source>
</evidence>
<feature type="compositionally biased region" description="Basic and acidic residues" evidence="1">
    <location>
        <begin position="184"/>
        <end position="220"/>
    </location>
</feature>
<feature type="compositionally biased region" description="Basic and acidic residues" evidence="1">
    <location>
        <begin position="168"/>
        <end position="178"/>
    </location>
</feature>
<accession>A0A9Q1GAG5</accession>
<name>A0A9Q1GAG5_SYNKA</name>
<protein>
    <submittedName>
        <fullName evidence="2">Uncharacterized protein</fullName>
    </submittedName>
</protein>
<feature type="region of interest" description="Disordered" evidence="1">
    <location>
        <begin position="1"/>
        <end position="83"/>
    </location>
</feature>
<keyword evidence="3" id="KW-1185">Reference proteome</keyword>
<dbReference type="Proteomes" id="UP001152622">
    <property type="component" value="Chromosome 1"/>
</dbReference>
<proteinExistence type="predicted"/>
<dbReference type="EMBL" id="JAINUF010000001">
    <property type="protein sequence ID" value="KAJ8379914.1"/>
    <property type="molecule type" value="Genomic_DNA"/>
</dbReference>
<feature type="region of interest" description="Disordered" evidence="1">
    <location>
        <begin position="151"/>
        <end position="220"/>
    </location>
</feature>
<dbReference type="AlphaFoldDB" id="A0A9Q1GAG5"/>
<sequence length="220" mass="24604">MGGDYQGINQADRRQMGKGTAWMEAGLEPDQSVAQNRCGRPRSGTDGNRRGARRQVPVQRPQGSHGQCGVPRTGTGGNRRRGPRRFSLEGIRRFSLEGIRRFSLEGIRRFSLEGIRRFSLEGIRRFSLEGIRRFSLGGSGTGAGVQEGVLEETRGSGSNEGAWVRATGEQRTDKTRADRRNKHDKNNEQAHETSARCDENMNENKEITRRSGREHRIVAD</sequence>
<evidence type="ECO:0000313" key="2">
    <source>
        <dbReference type="EMBL" id="KAJ8379914.1"/>
    </source>
</evidence>
<gene>
    <name evidence="2" type="ORF">SKAU_G00006920</name>
</gene>
<organism evidence="2 3">
    <name type="scientific">Synaphobranchus kaupii</name>
    <name type="common">Kaup's arrowtooth eel</name>
    <dbReference type="NCBI Taxonomy" id="118154"/>
    <lineage>
        <taxon>Eukaryota</taxon>
        <taxon>Metazoa</taxon>
        <taxon>Chordata</taxon>
        <taxon>Craniata</taxon>
        <taxon>Vertebrata</taxon>
        <taxon>Euteleostomi</taxon>
        <taxon>Actinopterygii</taxon>
        <taxon>Neopterygii</taxon>
        <taxon>Teleostei</taxon>
        <taxon>Anguilliformes</taxon>
        <taxon>Synaphobranchidae</taxon>
        <taxon>Synaphobranchus</taxon>
    </lineage>
</organism>